<organism evidence="1 2">
    <name type="scientific">Prorocentrum cordatum</name>
    <dbReference type="NCBI Taxonomy" id="2364126"/>
    <lineage>
        <taxon>Eukaryota</taxon>
        <taxon>Sar</taxon>
        <taxon>Alveolata</taxon>
        <taxon>Dinophyceae</taxon>
        <taxon>Prorocentrales</taxon>
        <taxon>Prorocentraceae</taxon>
        <taxon>Prorocentrum</taxon>
    </lineage>
</organism>
<keyword evidence="2" id="KW-1185">Reference proteome</keyword>
<evidence type="ECO:0008006" key="3">
    <source>
        <dbReference type="Google" id="ProtNLM"/>
    </source>
</evidence>
<protein>
    <recommendedName>
        <fullName evidence="3">Transposase</fullName>
    </recommendedName>
</protein>
<dbReference type="EMBL" id="CAUYUJ010020801">
    <property type="protein sequence ID" value="CAK0900560.1"/>
    <property type="molecule type" value="Genomic_DNA"/>
</dbReference>
<sequence length="134" mass="14777">AVNNGNRLYPQSPLKKIMQRQSHILGDSKKYYTDQCQLAIDETGLSAQKATALLATGVRLRHSLRQCKGDKKCKAHSILQGRAGSIHRTALSAVYPWLFCLALLMDVAARIGDGAVQHNIGMIVQRINKSQSHI</sequence>
<gene>
    <name evidence="1" type="ORF">PCOR1329_LOCUS77804</name>
</gene>
<reference evidence="1" key="1">
    <citation type="submission" date="2023-10" db="EMBL/GenBank/DDBJ databases">
        <authorList>
            <person name="Chen Y."/>
            <person name="Shah S."/>
            <person name="Dougan E. K."/>
            <person name="Thang M."/>
            <person name="Chan C."/>
        </authorList>
    </citation>
    <scope>NUCLEOTIDE SEQUENCE [LARGE SCALE GENOMIC DNA]</scope>
</reference>
<proteinExistence type="predicted"/>
<accession>A0ABN9XL35</accession>
<feature type="non-terminal residue" evidence="1">
    <location>
        <position position="134"/>
    </location>
</feature>
<name>A0ABN9XL35_9DINO</name>
<dbReference type="Proteomes" id="UP001189429">
    <property type="component" value="Unassembled WGS sequence"/>
</dbReference>
<evidence type="ECO:0000313" key="2">
    <source>
        <dbReference type="Proteomes" id="UP001189429"/>
    </source>
</evidence>
<evidence type="ECO:0000313" key="1">
    <source>
        <dbReference type="EMBL" id="CAK0900560.1"/>
    </source>
</evidence>
<comment type="caution">
    <text evidence="1">The sequence shown here is derived from an EMBL/GenBank/DDBJ whole genome shotgun (WGS) entry which is preliminary data.</text>
</comment>
<feature type="non-terminal residue" evidence="1">
    <location>
        <position position="1"/>
    </location>
</feature>